<dbReference type="EMBL" id="CP115149">
    <property type="protein sequence ID" value="WBL36354.1"/>
    <property type="molecule type" value="Genomic_DNA"/>
</dbReference>
<dbReference type="Pfam" id="PF00590">
    <property type="entry name" value="TP_methylase"/>
    <property type="match status" value="1"/>
</dbReference>
<dbReference type="SUPFAM" id="SSF53790">
    <property type="entry name" value="Tetrapyrrole methylase"/>
    <property type="match status" value="1"/>
</dbReference>
<sequence>MSDCDDLYGAAERFDEVYRAAAERVLTAAGPGPVVYAVPGHPLVAERSVAELLRLAAERGLAVRVYPGVSFADVALARLGIDGGNVQVCDAEDLRIDTWRPAIIGQVYRREVASELKLRLLEWYPADHPVRVLRRLGTADERVEAMELRALDHGPFGYLDAVYVPPLAPLEDVRRFDGLEYVVRRLNGPEGCPWDREQTHATLRPHLLEEAYEALEAIDRGDPAALEEELGDLLLQVLMHAAVAEREGTFQLGDVVERIARKLIRRHPHVFGGAVAETAEEVYRNWEALKQQEKPRTSILDGVPRTLPALAASQAIQGGRGGSASTGRTSRGRSRSWRRRSASWHGPGQGRSGRASSATCCSRW</sequence>
<organism evidence="4 5">
    <name type="scientific">Tepidiforma flava</name>
    <dbReference type="NCBI Taxonomy" id="3004094"/>
    <lineage>
        <taxon>Bacteria</taxon>
        <taxon>Bacillati</taxon>
        <taxon>Chloroflexota</taxon>
        <taxon>Tepidiformia</taxon>
        <taxon>Tepidiformales</taxon>
        <taxon>Tepidiformaceae</taxon>
        <taxon>Tepidiforma</taxon>
    </lineage>
</organism>
<feature type="region of interest" description="Disordered" evidence="1">
    <location>
        <begin position="313"/>
        <end position="364"/>
    </location>
</feature>
<dbReference type="CDD" id="cd11528">
    <property type="entry name" value="NTP-PPase_MazG_Nterm"/>
    <property type="match status" value="1"/>
</dbReference>
<dbReference type="Proteomes" id="UP001212803">
    <property type="component" value="Chromosome"/>
</dbReference>
<dbReference type="PANTHER" id="PTHR30522">
    <property type="entry name" value="NUCLEOSIDE TRIPHOSPHATE PYROPHOSPHOHYDROLASE"/>
    <property type="match status" value="1"/>
</dbReference>
<dbReference type="InterPro" id="IPR048015">
    <property type="entry name" value="NTP-PPase_MazG-like_N"/>
</dbReference>
<proteinExistence type="predicted"/>
<feature type="compositionally biased region" description="Polar residues" evidence="1">
    <location>
        <begin position="354"/>
        <end position="364"/>
    </location>
</feature>
<dbReference type="InterPro" id="IPR011551">
    <property type="entry name" value="NTP_PyrPHydrolase_MazG"/>
</dbReference>
<evidence type="ECO:0000256" key="1">
    <source>
        <dbReference type="SAM" id="MobiDB-lite"/>
    </source>
</evidence>
<dbReference type="RefSeq" id="WP_270056878.1">
    <property type="nucleotide sequence ID" value="NZ_CP115149.1"/>
</dbReference>
<evidence type="ECO:0000259" key="2">
    <source>
        <dbReference type="Pfam" id="PF00590"/>
    </source>
</evidence>
<protein>
    <submittedName>
        <fullName evidence="4">MazG family protein</fullName>
    </submittedName>
</protein>
<dbReference type="InterPro" id="IPR004518">
    <property type="entry name" value="MazG-like_dom"/>
</dbReference>
<keyword evidence="5" id="KW-1185">Reference proteome</keyword>
<gene>
    <name evidence="4" type="ORF">O0235_01915</name>
</gene>
<feature type="domain" description="Tetrapyrrole methylase" evidence="2">
    <location>
        <begin position="10"/>
        <end position="151"/>
    </location>
</feature>
<dbReference type="InterPro" id="IPR035996">
    <property type="entry name" value="4pyrrol_Methylase_sf"/>
</dbReference>
<dbReference type="Gene3D" id="1.10.287.1080">
    <property type="entry name" value="MazG-like"/>
    <property type="match status" value="1"/>
</dbReference>
<evidence type="ECO:0000259" key="3">
    <source>
        <dbReference type="Pfam" id="PF03819"/>
    </source>
</evidence>
<dbReference type="PANTHER" id="PTHR30522:SF0">
    <property type="entry name" value="NUCLEOSIDE TRIPHOSPHATE PYROPHOSPHOHYDROLASE"/>
    <property type="match status" value="1"/>
</dbReference>
<reference evidence="4 5" key="1">
    <citation type="journal article" date="2023" name="ISME J.">
        <title>Thermophilic Dehalococcoidia with unusual traits shed light on an unexpected past.</title>
        <authorList>
            <person name="Palmer M."/>
            <person name="Covington J.K."/>
            <person name="Zhou E.M."/>
            <person name="Thomas S.C."/>
            <person name="Habib N."/>
            <person name="Seymour C.O."/>
            <person name="Lai D."/>
            <person name="Johnston J."/>
            <person name="Hashimi A."/>
            <person name="Jiao J.Y."/>
            <person name="Muok A.R."/>
            <person name="Liu L."/>
            <person name="Xian W.D."/>
            <person name="Zhi X.Y."/>
            <person name="Li M.M."/>
            <person name="Silva L.P."/>
            <person name="Bowen B.P."/>
            <person name="Louie K."/>
            <person name="Briegel A."/>
            <person name="Pett-Ridge J."/>
            <person name="Weber P.K."/>
            <person name="Tocheva E.I."/>
            <person name="Woyke T."/>
            <person name="Northen T.R."/>
            <person name="Mayali X."/>
            <person name="Li W.J."/>
            <person name="Hedlund B.P."/>
        </authorList>
    </citation>
    <scope>NUCLEOTIDE SEQUENCE [LARGE SCALE GENOMIC DNA]</scope>
    <source>
        <strain evidence="4 5">YIM 72310</strain>
    </source>
</reference>
<accession>A0ABY7M758</accession>
<evidence type="ECO:0000313" key="5">
    <source>
        <dbReference type="Proteomes" id="UP001212803"/>
    </source>
</evidence>
<dbReference type="CDD" id="cd11723">
    <property type="entry name" value="YabN_N_like"/>
    <property type="match status" value="1"/>
</dbReference>
<dbReference type="Pfam" id="PF03819">
    <property type="entry name" value="MazG"/>
    <property type="match status" value="1"/>
</dbReference>
<dbReference type="NCBIfam" id="TIGR00444">
    <property type="entry name" value="mazG"/>
    <property type="match status" value="1"/>
</dbReference>
<dbReference type="InterPro" id="IPR000878">
    <property type="entry name" value="4pyrrol_Mease"/>
</dbReference>
<dbReference type="InterPro" id="IPR035013">
    <property type="entry name" value="YabN_N"/>
</dbReference>
<feature type="compositionally biased region" description="Basic residues" evidence="1">
    <location>
        <begin position="330"/>
        <end position="342"/>
    </location>
</feature>
<name>A0ABY7M758_9CHLR</name>
<feature type="domain" description="NTP pyrophosphohydrolase MazG-like" evidence="3">
    <location>
        <begin position="198"/>
        <end position="271"/>
    </location>
</feature>
<dbReference type="SUPFAM" id="SSF101386">
    <property type="entry name" value="all-alpha NTP pyrophosphatases"/>
    <property type="match status" value="1"/>
</dbReference>
<evidence type="ECO:0000313" key="4">
    <source>
        <dbReference type="EMBL" id="WBL36354.1"/>
    </source>
</evidence>